<proteinExistence type="predicted"/>
<feature type="compositionally biased region" description="Polar residues" evidence="1">
    <location>
        <begin position="127"/>
        <end position="141"/>
    </location>
</feature>
<dbReference type="Proteomes" id="UP000613177">
    <property type="component" value="Unassembled WGS sequence"/>
</dbReference>
<dbReference type="AlphaFoldDB" id="A0A8H7W0B3"/>
<dbReference type="EMBL" id="JAEPRE010000036">
    <property type="protein sequence ID" value="KAG2235253.1"/>
    <property type="molecule type" value="Genomic_DNA"/>
</dbReference>
<comment type="caution">
    <text evidence="2">The sequence shown here is derived from an EMBL/GenBank/DDBJ whole genome shotgun (WGS) entry which is preliminary data.</text>
</comment>
<evidence type="ECO:0000313" key="3">
    <source>
        <dbReference type="Proteomes" id="UP000613177"/>
    </source>
</evidence>
<feature type="region of interest" description="Disordered" evidence="1">
    <location>
        <begin position="99"/>
        <end position="212"/>
    </location>
</feature>
<evidence type="ECO:0000256" key="1">
    <source>
        <dbReference type="SAM" id="MobiDB-lite"/>
    </source>
</evidence>
<organism evidence="2 3">
    <name type="scientific">Thamnidium elegans</name>
    <dbReference type="NCBI Taxonomy" id="101142"/>
    <lineage>
        <taxon>Eukaryota</taxon>
        <taxon>Fungi</taxon>
        <taxon>Fungi incertae sedis</taxon>
        <taxon>Mucoromycota</taxon>
        <taxon>Mucoromycotina</taxon>
        <taxon>Mucoromycetes</taxon>
        <taxon>Mucorales</taxon>
        <taxon>Mucorineae</taxon>
        <taxon>Mucoraceae</taxon>
        <taxon>Thamnidium</taxon>
    </lineage>
</organism>
<sequence length="402" mass="46130">MPKVRAPISTRLRSRVKNETELRPVKLEHKDQLNQDDIMFLPRTDTDIYMDELQSPLSFVRGTSEERNQFVKSEENRMSQSFGNDYKSTLTMSNFYSAKISPPVPSKRTRHLKIQVKSPANKLPSKTYLSDTQTPSPTLTRYSIPPSPSPSISSLNSTPTPTPTKRAPSNAKKRIASMKAKTPPKTKSKPAGKKSLPKQALKEQPIEDKPTIPLPLSKKLPVYIKMDSKDKEREYWRRQRRVFIHSRFVTNEEGVSVAKTVYSNLSIGPSNRMITSFQGNIANFRTKLRRVIDAHSKPFNVSKDYLLNTDDSKVICDITEKMTDTILKKIWGHWIMKPFVDTEVFYADKPSVDLLRYVTVKILIIQLKEHYNIITAKIARSEMRKLDLISRTINLPDTDDSY</sequence>
<reference evidence="2" key="1">
    <citation type="submission" date="2021-01" db="EMBL/GenBank/DDBJ databases">
        <title>Metabolic potential, ecology and presence of endohyphal bacteria is reflected in genomic diversity of Mucoromycotina.</title>
        <authorList>
            <person name="Muszewska A."/>
            <person name="Okrasinska A."/>
            <person name="Steczkiewicz K."/>
            <person name="Drgas O."/>
            <person name="Orlowska M."/>
            <person name="Perlinska-Lenart U."/>
            <person name="Aleksandrzak-Piekarczyk T."/>
            <person name="Szatraj K."/>
            <person name="Zielenkiewicz U."/>
            <person name="Pilsyk S."/>
            <person name="Malc E."/>
            <person name="Mieczkowski P."/>
            <person name="Kruszewska J.S."/>
            <person name="Biernat P."/>
            <person name="Pawlowska J."/>
        </authorList>
    </citation>
    <scope>NUCLEOTIDE SEQUENCE</scope>
    <source>
        <strain evidence="2">WA0000018081</strain>
    </source>
</reference>
<feature type="compositionally biased region" description="Basic and acidic residues" evidence="1">
    <location>
        <begin position="200"/>
        <end position="210"/>
    </location>
</feature>
<gene>
    <name evidence="2" type="ORF">INT48_004720</name>
</gene>
<accession>A0A8H7W0B3</accession>
<keyword evidence="3" id="KW-1185">Reference proteome</keyword>
<protein>
    <submittedName>
        <fullName evidence="2">Uncharacterized protein</fullName>
    </submittedName>
</protein>
<feature type="compositionally biased region" description="Basic residues" evidence="1">
    <location>
        <begin position="171"/>
        <end position="196"/>
    </location>
</feature>
<evidence type="ECO:0000313" key="2">
    <source>
        <dbReference type="EMBL" id="KAG2235253.1"/>
    </source>
</evidence>
<feature type="compositionally biased region" description="Low complexity" evidence="1">
    <location>
        <begin position="150"/>
        <end position="159"/>
    </location>
</feature>
<name>A0A8H7W0B3_9FUNG</name>